<evidence type="ECO:0000313" key="1">
    <source>
        <dbReference type="EMBL" id="TRZ21032.1"/>
    </source>
</evidence>
<sequence length="139" mass="15912">NEPRNFEIISHQHTEKQMELQVQTLEEKRLLGKPPGPADMGREPGLCGENQEKVLAVNYTAEKDLSELFWYQQCKVCECGNDNAYSPWLEGYTQIPRQEKLGTSGDIAKSKQKGEYFLKACLYPWAKRAKQEQHLAPAL</sequence>
<comment type="caution">
    <text evidence="1">The sequence shown here is derived from an EMBL/GenBank/DDBJ whole genome shotgun (WGS) entry which is preliminary data.</text>
</comment>
<keyword evidence="2" id="KW-1185">Reference proteome</keyword>
<reference evidence="1" key="1">
    <citation type="submission" date="2019-04" db="EMBL/GenBank/DDBJ databases">
        <title>Genome assembly of Zosterops borbonicus 15179.</title>
        <authorList>
            <person name="Leroy T."/>
            <person name="Anselmetti Y."/>
            <person name="Tilak M.-K."/>
            <person name="Nabholz B."/>
        </authorList>
    </citation>
    <scope>NUCLEOTIDE SEQUENCE</scope>
    <source>
        <strain evidence="1">HGM_15179</strain>
        <tissue evidence="1">Muscle</tissue>
    </source>
</reference>
<protein>
    <submittedName>
        <fullName evidence="1">Uncharacterized protein</fullName>
    </submittedName>
</protein>
<evidence type="ECO:0000313" key="2">
    <source>
        <dbReference type="Proteomes" id="UP000796761"/>
    </source>
</evidence>
<gene>
    <name evidence="1" type="ORF">HGM15179_006053</name>
</gene>
<feature type="non-terminal residue" evidence="1">
    <location>
        <position position="1"/>
    </location>
</feature>
<accession>A0A8K1LP70</accession>
<dbReference type="EMBL" id="SWJQ01000135">
    <property type="protein sequence ID" value="TRZ21032.1"/>
    <property type="molecule type" value="Genomic_DNA"/>
</dbReference>
<dbReference type="AlphaFoldDB" id="A0A8K1LP70"/>
<proteinExistence type="predicted"/>
<dbReference type="Proteomes" id="UP000796761">
    <property type="component" value="Unassembled WGS sequence"/>
</dbReference>
<feature type="non-terminal residue" evidence="1">
    <location>
        <position position="139"/>
    </location>
</feature>
<organism evidence="1 2">
    <name type="scientific">Zosterops borbonicus</name>
    <dbReference type="NCBI Taxonomy" id="364589"/>
    <lineage>
        <taxon>Eukaryota</taxon>
        <taxon>Metazoa</taxon>
        <taxon>Chordata</taxon>
        <taxon>Craniata</taxon>
        <taxon>Vertebrata</taxon>
        <taxon>Euteleostomi</taxon>
        <taxon>Archelosauria</taxon>
        <taxon>Archosauria</taxon>
        <taxon>Dinosauria</taxon>
        <taxon>Saurischia</taxon>
        <taxon>Theropoda</taxon>
        <taxon>Coelurosauria</taxon>
        <taxon>Aves</taxon>
        <taxon>Neognathae</taxon>
        <taxon>Neoaves</taxon>
        <taxon>Telluraves</taxon>
        <taxon>Australaves</taxon>
        <taxon>Passeriformes</taxon>
        <taxon>Sylvioidea</taxon>
        <taxon>Zosteropidae</taxon>
        <taxon>Zosterops</taxon>
    </lineage>
</organism>
<name>A0A8K1LP70_9PASS</name>